<proteinExistence type="predicted"/>
<feature type="transmembrane region" description="Helical" evidence="1">
    <location>
        <begin position="67"/>
        <end position="88"/>
    </location>
</feature>
<sequence>MPDAAAPLLVVAIAAGFVVYVYLRPTTVAQHVSRFLSDVLPPRPPISEPSPTVRVWEYPASRKLLKYADLVSFAGRSIMTGLFVWAIIRMPVYSMSIDQFDHLRAAGVLEASELVTSTSLIMMVCGAAVAAVSLVMSQRLRRRAGWYAPQGAPTDVSDRWFWSTQAAYCALAAAVPVTLLAGNFAPRLLLVCMFLILLIPSCVQIAWKLAFRSRRDAAASLLDLAVFGSCAAVSHTLLLNSSTVRLPSDTLGWILPLTAMLTAFTLLLLRCREQRVTLTARHHLEAAAADAAKRMSQAVSDYTARCAAGTLTPADEARLWTQACEARRITCHDAYARQQRQSLRSNRRPQHVD</sequence>
<keyword evidence="1" id="KW-0812">Transmembrane</keyword>
<evidence type="ECO:0000313" key="2">
    <source>
        <dbReference type="EMBL" id="GAB36174.1"/>
    </source>
</evidence>
<gene>
    <name evidence="2" type="ORF">GOOTI_202_00300</name>
</gene>
<dbReference type="RefSeq" id="WP_007240358.1">
    <property type="nucleotide sequence ID" value="NZ_BAFB01000202.1"/>
</dbReference>
<organism evidence="2 3">
    <name type="scientific">Gordonia otitidis (strain DSM 44809 / CCUG 52243 / JCM 12355 / NBRC 100426 / IFM 10032)</name>
    <dbReference type="NCBI Taxonomy" id="1108044"/>
    <lineage>
        <taxon>Bacteria</taxon>
        <taxon>Bacillati</taxon>
        <taxon>Actinomycetota</taxon>
        <taxon>Actinomycetes</taxon>
        <taxon>Mycobacteriales</taxon>
        <taxon>Gordoniaceae</taxon>
        <taxon>Gordonia</taxon>
    </lineage>
</organism>
<feature type="transmembrane region" description="Helical" evidence="1">
    <location>
        <begin position="6"/>
        <end position="23"/>
    </location>
</feature>
<keyword evidence="1" id="KW-1133">Transmembrane helix</keyword>
<dbReference type="AlphaFoldDB" id="H5TRR6"/>
<feature type="transmembrane region" description="Helical" evidence="1">
    <location>
        <begin position="160"/>
        <end position="182"/>
    </location>
</feature>
<comment type="caution">
    <text evidence="2">The sequence shown here is derived from an EMBL/GenBank/DDBJ whole genome shotgun (WGS) entry which is preliminary data.</text>
</comment>
<reference evidence="2" key="1">
    <citation type="submission" date="2012-02" db="EMBL/GenBank/DDBJ databases">
        <title>Whole genome shotgun sequence of Gordonia otitidis NBRC 100426.</title>
        <authorList>
            <person name="Yoshida I."/>
            <person name="Hosoyama A."/>
            <person name="Tsuchikane K."/>
            <person name="Katsumata H."/>
            <person name="Yamazaki S."/>
            <person name="Fujita N."/>
        </authorList>
    </citation>
    <scope>NUCLEOTIDE SEQUENCE [LARGE SCALE GENOMIC DNA]</scope>
    <source>
        <strain evidence="2">NBRC 100426</strain>
    </source>
</reference>
<feature type="transmembrane region" description="Helical" evidence="1">
    <location>
        <begin position="250"/>
        <end position="269"/>
    </location>
</feature>
<keyword evidence="3" id="KW-1185">Reference proteome</keyword>
<dbReference type="EMBL" id="BAFB01000202">
    <property type="protein sequence ID" value="GAB36174.1"/>
    <property type="molecule type" value="Genomic_DNA"/>
</dbReference>
<protein>
    <submittedName>
        <fullName evidence="2">Uncharacterized protein</fullName>
    </submittedName>
</protein>
<evidence type="ECO:0000256" key="1">
    <source>
        <dbReference type="SAM" id="Phobius"/>
    </source>
</evidence>
<dbReference type="STRING" id="1108044.GOOTI_202_00300"/>
<feature type="transmembrane region" description="Helical" evidence="1">
    <location>
        <begin position="120"/>
        <end position="140"/>
    </location>
</feature>
<keyword evidence="1" id="KW-0472">Membrane</keyword>
<name>H5TRR6_GORO1</name>
<feature type="transmembrane region" description="Helical" evidence="1">
    <location>
        <begin position="188"/>
        <end position="207"/>
    </location>
</feature>
<feature type="transmembrane region" description="Helical" evidence="1">
    <location>
        <begin position="219"/>
        <end position="238"/>
    </location>
</feature>
<evidence type="ECO:0000313" key="3">
    <source>
        <dbReference type="Proteomes" id="UP000005038"/>
    </source>
</evidence>
<accession>H5TRR6</accession>
<dbReference type="Proteomes" id="UP000005038">
    <property type="component" value="Unassembled WGS sequence"/>
</dbReference>